<comment type="similarity">
    <text evidence="1">Belongs to the GLTP family.</text>
</comment>
<sequence length="234" mass="27327">MPVYHGFNIWSDFVCLHNMSSVFSDGTKHDFDLEFVLQALQRCHINDGTILLSEYLTAYHELCRFFKLTGRLFSFVARDLEGKIRVLEIMQKADESQNYKSVQSMLEYECGRKTVHTNVHVLSGSRTLLRLHWALEFIVEFMDRICKSSDDDTTSHIAAEVYKTTLSNHHPWYTRKIAALAMYLLPNRKQLIQVMCKHDYETVLELLNRVVEVGRQVYNTTQALYAERNLLNIP</sequence>
<dbReference type="AlphaFoldDB" id="A0ABD3VNJ4"/>
<dbReference type="SUPFAM" id="SSF110004">
    <property type="entry name" value="Glycolipid transfer protein, GLTP"/>
    <property type="match status" value="1"/>
</dbReference>
<name>A0ABD3VNJ4_SINWO</name>
<feature type="domain" description="Glycolipid transfer protein" evidence="2">
    <location>
        <begin position="50"/>
        <end position="197"/>
    </location>
</feature>
<dbReference type="InterPro" id="IPR036497">
    <property type="entry name" value="GLTP_sf"/>
</dbReference>
<gene>
    <name evidence="3" type="ORF">ACJMK2_008250</name>
</gene>
<evidence type="ECO:0000256" key="1">
    <source>
        <dbReference type="ARBA" id="ARBA00007148"/>
    </source>
</evidence>
<dbReference type="PANTHER" id="PTHR10219:SF43">
    <property type="entry name" value="GLYCOLIPID TRANSFER PROTEIN DOMAIN-CONTAINING PROTEIN"/>
    <property type="match status" value="1"/>
</dbReference>
<organism evidence="3 4">
    <name type="scientific">Sinanodonta woodiana</name>
    <name type="common">Chinese pond mussel</name>
    <name type="synonym">Anodonta woodiana</name>
    <dbReference type="NCBI Taxonomy" id="1069815"/>
    <lineage>
        <taxon>Eukaryota</taxon>
        <taxon>Metazoa</taxon>
        <taxon>Spiralia</taxon>
        <taxon>Lophotrochozoa</taxon>
        <taxon>Mollusca</taxon>
        <taxon>Bivalvia</taxon>
        <taxon>Autobranchia</taxon>
        <taxon>Heteroconchia</taxon>
        <taxon>Palaeoheterodonta</taxon>
        <taxon>Unionida</taxon>
        <taxon>Unionoidea</taxon>
        <taxon>Unionidae</taxon>
        <taxon>Unioninae</taxon>
        <taxon>Sinanodonta</taxon>
    </lineage>
</organism>
<dbReference type="PANTHER" id="PTHR10219">
    <property type="entry name" value="GLYCOLIPID TRANSFER PROTEIN-RELATED"/>
    <property type="match status" value="1"/>
</dbReference>
<dbReference type="Pfam" id="PF08718">
    <property type="entry name" value="GLTP"/>
    <property type="match status" value="1"/>
</dbReference>
<comment type="caution">
    <text evidence="3">The sequence shown here is derived from an EMBL/GenBank/DDBJ whole genome shotgun (WGS) entry which is preliminary data.</text>
</comment>
<dbReference type="GO" id="GO:0032691">
    <property type="term" value="P:negative regulation of interleukin-1 beta production"/>
    <property type="evidence" value="ECO:0007669"/>
    <property type="project" value="UniProtKB-ARBA"/>
</dbReference>
<evidence type="ECO:0000313" key="4">
    <source>
        <dbReference type="Proteomes" id="UP001634394"/>
    </source>
</evidence>
<evidence type="ECO:0000259" key="2">
    <source>
        <dbReference type="Pfam" id="PF08718"/>
    </source>
</evidence>
<evidence type="ECO:0000313" key="3">
    <source>
        <dbReference type="EMBL" id="KAL3862268.1"/>
    </source>
</evidence>
<dbReference type="EMBL" id="JBJQND010000011">
    <property type="protein sequence ID" value="KAL3862268.1"/>
    <property type="molecule type" value="Genomic_DNA"/>
</dbReference>
<proteinExistence type="inferred from homology"/>
<dbReference type="Proteomes" id="UP001634394">
    <property type="component" value="Unassembled WGS sequence"/>
</dbReference>
<accession>A0ABD3VNJ4</accession>
<reference evidence="3 4" key="1">
    <citation type="submission" date="2024-11" db="EMBL/GenBank/DDBJ databases">
        <title>Chromosome-level genome assembly of the freshwater bivalve Anodonta woodiana.</title>
        <authorList>
            <person name="Chen X."/>
        </authorList>
    </citation>
    <scope>NUCLEOTIDE SEQUENCE [LARGE SCALE GENOMIC DNA]</scope>
    <source>
        <strain evidence="3">MN2024</strain>
        <tissue evidence="3">Gills</tissue>
    </source>
</reference>
<dbReference type="Gene3D" id="1.10.3520.10">
    <property type="entry name" value="Glycolipid transfer protein"/>
    <property type="match status" value="1"/>
</dbReference>
<protein>
    <recommendedName>
        <fullName evidence="2">Glycolipid transfer protein domain-containing protein</fullName>
    </recommendedName>
</protein>
<dbReference type="FunFam" id="1.10.3520.10:FF:000002">
    <property type="entry name" value="Ceramide-1-phosphate transfer protein"/>
    <property type="match status" value="1"/>
</dbReference>
<keyword evidence="4" id="KW-1185">Reference proteome</keyword>
<dbReference type="InterPro" id="IPR014830">
    <property type="entry name" value="Glycolipid_transfer_prot_dom"/>
</dbReference>